<dbReference type="EMBL" id="AP026802">
    <property type="protein sequence ID" value="BDR58055.1"/>
    <property type="molecule type" value="Genomic_DNA"/>
</dbReference>
<evidence type="ECO:0000313" key="2">
    <source>
        <dbReference type="Proteomes" id="UP001321861"/>
    </source>
</evidence>
<reference evidence="1 2" key="1">
    <citation type="journal article" date="2023" name="Microbiol. Spectr.">
        <title>Symbiosis of Carpenter Bees with Uncharacterized Lactic Acid Bacteria Showing NAD Auxotrophy.</title>
        <authorList>
            <person name="Kawasaki S."/>
            <person name="Ozawa K."/>
            <person name="Mori T."/>
            <person name="Yamamoto A."/>
            <person name="Ito M."/>
            <person name="Ohkuma M."/>
            <person name="Sakamoto M."/>
            <person name="Matsutani M."/>
        </authorList>
    </citation>
    <scope>NUCLEOTIDE SEQUENCE [LARGE SCALE GENOMIC DNA]</scope>
    <source>
        <strain evidence="1 2">XA3</strain>
    </source>
</reference>
<dbReference type="Gene3D" id="2.30.30.110">
    <property type="match status" value="1"/>
</dbReference>
<keyword evidence="2" id="KW-1185">Reference proteome</keyword>
<dbReference type="AlphaFoldDB" id="A0AAU9D6X4"/>
<gene>
    <name evidence="1" type="ORF">XA3_04960</name>
</gene>
<dbReference type="SUPFAM" id="SSF50118">
    <property type="entry name" value="Cell growth inhibitor/plasmid maintenance toxic component"/>
    <property type="match status" value="1"/>
</dbReference>
<accession>A0AAU9D6X4</accession>
<dbReference type="InterPro" id="IPR011067">
    <property type="entry name" value="Plasmid_toxin/cell-grow_inhib"/>
</dbReference>
<evidence type="ECO:0000313" key="1">
    <source>
        <dbReference type="EMBL" id="BDR58055.1"/>
    </source>
</evidence>
<dbReference type="Proteomes" id="UP001321861">
    <property type="component" value="Chromosome"/>
</dbReference>
<name>A0AAU9D6X4_9LACO</name>
<dbReference type="KEGG" id="xap:XA3_04960"/>
<proteinExistence type="predicted"/>
<organism evidence="1 2">
    <name type="scientific">Xylocopilactobacillus apicola</name>
    <dbReference type="NCBI Taxonomy" id="2932184"/>
    <lineage>
        <taxon>Bacteria</taxon>
        <taxon>Bacillati</taxon>
        <taxon>Bacillota</taxon>
        <taxon>Bacilli</taxon>
        <taxon>Lactobacillales</taxon>
        <taxon>Lactobacillaceae</taxon>
        <taxon>Xylocopilactobacillus</taxon>
    </lineage>
</organism>
<sequence length="106" mass="12542">MDLGNIFLAYLKYDDITGGKTRPVLYIEQADGYHYVYKITSKFSNKSLQIRPKHYEINDWKQSGLKKGSWIDCNKRYKLPIRKSELRYLGKLSKLDLKQLLTFMNS</sequence>
<protein>
    <submittedName>
        <fullName evidence="1">MazF family toxin-antitoxin system</fullName>
    </submittedName>
</protein>